<organism evidence="2 3">
    <name type="scientific">Pseudonocardia parietis</name>
    <dbReference type="NCBI Taxonomy" id="570936"/>
    <lineage>
        <taxon>Bacteria</taxon>
        <taxon>Bacillati</taxon>
        <taxon>Actinomycetota</taxon>
        <taxon>Actinomycetes</taxon>
        <taxon>Pseudonocardiales</taxon>
        <taxon>Pseudonocardiaceae</taxon>
        <taxon>Pseudonocardia</taxon>
    </lineage>
</organism>
<reference evidence="2 3" key="1">
    <citation type="submission" date="2021-03" db="EMBL/GenBank/DDBJ databases">
        <title>Sequencing the genomes of 1000 actinobacteria strains.</title>
        <authorList>
            <person name="Klenk H.-P."/>
        </authorList>
    </citation>
    <scope>NUCLEOTIDE SEQUENCE [LARGE SCALE GENOMIC DNA]</scope>
    <source>
        <strain evidence="2 3">DSM 45256</strain>
    </source>
</reference>
<comment type="caution">
    <text evidence="2">The sequence shown here is derived from an EMBL/GenBank/DDBJ whole genome shotgun (WGS) entry which is preliminary data.</text>
</comment>
<feature type="transmembrane region" description="Helical" evidence="1">
    <location>
        <begin position="138"/>
        <end position="157"/>
    </location>
</feature>
<accession>A0ABS4W444</accession>
<feature type="transmembrane region" description="Helical" evidence="1">
    <location>
        <begin position="105"/>
        <end position="126"/>
    </location>
</feature>
<proteinExistence type="predicted"/>
<keyword evidence="1" id="KW-0812">Transmembrane</keyword>
<evidence type="ECO:0000313" key="2">
    <source>
        <dbReference type="EMBL" id="MBP2370915.1"/>
    </source>
</evidence>
<name>A0ABS4W444_9PSEU</name>
<sequence>MRPWFPLLAGTALYAAALLWAATELPPDGVPLHFDASGTPTRFGARAEFLGLGALFGAIMFLVGAGVYLLVTRGPLTVVNVPHKEYWMHPDRVPRLRRMLARDMGWTFGAMLAFLAVVPMSTVYATREQPPQLPVGPVWIVVGVLVVGIVGWCVWLTRYRYRPT</sequence>
<dbReference type="Proteomes" id="UP001519295">
    <property type="component" value="Unassembled WGS sequence"/>
</dbReference>
<keyword evidence="1" id="KW-0472">Membrane</keyword>
<protein>
    <recommendedName>
        <fullName evidence="4">DUF1648 domain-containing protein</fullName>
    </recommendedName>
</protein>
<dbReference type="EMBL" id="JAGINU010000001">
    <property type="protein sequence ID" value="MBP2370915.1"/>
    <property type="molecule type" value="Genomic_DNA"/>
</dbReference>
<keyword evidence="3" id="KW-1185">Reference proteome</keyword>
<gene>
    <name evidence="2" type="ORF">JOF36_006611</name>
</gene>
<keyword evidence="1" id="KW-1133">Transmembrane helix</keyword>
<evidence type="ECO:0000313" key="3">
    <source>
        <dbReference type="Proteomes" id="UP001519295"/>
    </source>
</evidence>
<feature type="transmembrane region" description="Helical" evidence="1">
    <location>
        <begin position="49"/>
        <end position="71"/>
    </location>
</feature>
<evidence type="ECO:0008006" key="4">
    <source>
        <dbReference type="Google" id="ProtNLM"/>
    </source>
</evidence>
<dbReference type="RefSeq" id="WP_210034519.1">
    <property type="nucleotide sequence ID" value="NZ_JAGINU010000001.1"/>
</dbReference>
<evidence type="ECO:0000256" key="1">
    <source>
        <dbReference type="SAM" id="Phobius"/>
    </source>
</evidence>